<sequence length="78" mass="8802">MVAHADIAPQRKDDPGPLFPWQQLAQQGIGAWPDEQRVAFYLNGRPASEPVDPEIVLDLLSRYGYQVTPEMTPRRRSG</sequence>
<dbReference type="GO" id="GO:0009253">
    <property type="term" value="P:peptidoglycan catabolic process"/>
    <property type="evidence" value="ECO:0007669"/>
    <property type="project" value="InterPro"/>
</dbReference>
<feature type="region of interest" description="Disordered" evidence="1">
    <location>
        <begin position="1"/>
        <end position="20"/>
    </location>
</feature>
<name>A0A377W6M6_KLEPN</name>
<dbReference type="Proteomes" id="UP000255099">
    <property type="component" value="Unassembled WGS sequence"/>
</dbReference>
<reference evidence="2 3" key="1">
    <citation type="submission" date="2018-06" db="EMBL/GenBank/DDBJ databases">
        <authorList>
            <consortium name="Pathogen Informatics"/>
            <person name="Doyle S."/>
        </authorList>
    </citation>
    <scope>NUCLEOTIDE SEQUENCE [LARGE SCALE GENOMIC DNA]</scope>
    <source>
        <strain evidence="2 3">NCTC9637</strain>
    </source>
</reference>
<gene>
    <name evidence="2" type="primary">amiD_1</name>
    <name evidence="2" type="ORF">NCTC9637_04543</name>
</gene>
<dbReference type="GO" id="GO:0008745">
    <property type="term" value="F:N-acetylmuramoyl-L-alanine amidase activity"/>
    <property type="evidence" value="ECO:0007669"/>
    <property type="project" value="UniProtKB-EC"/>
</dbReference>
<dbReference type="EC" id="3.5.1.28" evidence="2"/>
<evidence type="ECO:0000313" key="3">
    <source>
        <dbReference type="Proteomes" id="UP000255099"/>
    </source>
</evidence>
<dbReference type="EMBL" id="UGLB01000003">
    <property type="protein sequence ID" value="STT49582.1"/>
    <property type="molecule type" value="Genomic_DNA"/>
</dbReference>
<dbReference type="Gene3D" id="3.40.80.10">
    <property type="entry name" value="Peptidoglycan recognition protein-like"/>
    <property type="match status" value="1"/>
</dbReference>
<proteinExistence type="predicted"/>
<dbReference type="Gene3D" id="1.10.101.10">
    <property type="entry name" value="PGBD-like superfamily/PGBD"/>
    <property type="match status" value="1"/>
</dbReference>
<dbReference type="SUPFAM" id="SSF55846">
    <property type="entry name" value="N-acetylmuramoyl-L-alanine amidase-like"/>
    <property type="match status" value="1"/>
</dbReference>
<protein>
    <submittedName>
        <fullName evidence="2">N-acetylmuramoyl-L-alanine amidase</fullName>
        <ecNumber evidence="2">3.5.1.28</ecNumber>
    </submittedName>
</protein>
<organism evidence="2 3">
    <name type="scientific">Klebsiella pneumoniae</name>
    <dbReference type="NCBI Taxonomy" id="573"/>
    <lineage>
        <taxon>Bacteria</taxon>
        <taxon>Pseudomonadati</taxon>
        <taxon>Pseudomonadota</taxon>
        <taxon>Gammaproteobacteria</taxon>
        <taxon>Enterobacterales</taxon>
        <taxon>Enterobacteriaceae</taxon>
        <taxon>Klebsiella/Raoultella group</taxon>
        <taxon>Klebsiella</taxon>
        <taxon>Klebsiella pneumoniae complex</taxon>
    </lineage>
</organism>
<accession>A0A377W6M6</accession>
<dbReference type="InterPro" id="IPR036505">
    <property type="entry name" value="Amidase/PGRP_sf"/>
</dbReference>
<evidence type="ECO:0000256" key="1">
    <source>
        <dbReference type="SAM" id="MobiDB-lite"/>
    </source>
</evidence>
<evidence type="ECO:0000313" key="2">
    <source>
        <dbReference type="EMBL" id="STT49582.1"/>
    </source>
</evidence>
<keyword evidence="2" id="KW-0378">Hydrolase</keyword>
<dbReference type="InterPro" id="IPR036366">
    <property type="entry name" value="PGBDSf"/>
</dbReference>
<dbReference type="AlphaFoldDB" id="A0A377W6M6"/>